<dbReference type="PROSITE" id="PS00606">
    <property type="entry name" value="KS3_1"/>
    <property type="match status" value="1"/>
</dbReference>
<comment type="similarity">
    <text evidence="1 4">Belongs to the thiolase-like superfamily. Beta-ketoacyl-ACP synthases family.</text>
</comment>
<name>A0A1D7VP99_9ACTN</name>
<dbReference type="InterPro" id="IPR014031">
    <property type="entry name" value="Ketoacyl_synth_C"/>
</dbReference>
<keyword evidence="7" id="KW-1185">Reference proteome</keyword>
<dbReference type="EMBL" id="CP017157">
    <property type="protein sequence ID" value="AOP48586.1"/>
    <property type="molecule type" value="Genomic_DNA"/>
</dbReference>
<dbReference type="Proteomes" id="UP000094094">
    <property type="component" value="Chromosome"/>
</dbReference>
<dbReference type="Gene3D" id="3.40.47.10">
    <property type="match status" value="1"/>
</dbReference>
<dbReference type="OrthoDB" id="9808669at2"/>
<dbReference type="SUPFAM" id="SSF53901">
    <property type="entry name" value="Thiolase-like"/>
    <property type="match status" value="2"/>
</dbReference>
<dbReference type="KEGG" id="slc:SL103_22215"/>
<dbReference type="CDD" id="cd00834">
    <property type="entry name" value="KAS_I_II"/>
    <property type="match status" value="1"/>
</dbReference>
<gene>
    <name evidence="6" type="ORF">SL103_22215</name>
</gene>
<reference evidence="6 7" key="1">
    <citation type="submission" date="2016-09" db="EMBL/GenBank/DDBJ databases">
        <title>Complete genome sequencing of Streptomyces lydicus 103 and metabolic pathways analysis of antibiotic biosynthesis.</title>
        <authorList>
            <person name="Jia N."/>
            <person name="Ding M.-Z."/>
            <person name="Gao F."/>
            <person name="Yuan Y.-J."/>
        </authorList>
    </citation>
    <scope>NUCLEOTIDE SEQUENCE [LARGE SCALE GENOMIC DNA]</scope>
    <source>
        <strain evidence="6 7">103</strain>
    </source>
</reference>
<dbReference type="InterPro" id="IPR000794">
    <property type="entry name" value="Beta-ketoacyl_synthase"/>
</dbReference>
<dbReference type="PANTHER" id="PTHR11712:SF347">
    <property type="entry name" value="BETA KETOACYL-ACYL CARRIER PROTEIN SYNTHASE"/>
    <property type="match status" value="1"/>
</dbReference>
<dbReference type="PANTHER" id="PTHR11712">
    <property type="entry name" value="POLYKETIDE SYNTHASE-RELATED"/>
    <property type="match status" value="1"/>
</dbReference>
<protein>
    <submittedName>
        <fullName evidence="6">Beta-ketoacyl synthase</fullName>
    </submittedName>
</protein>
<dbReference type="InterPro" id="IPR020841">
    <property type="entry name" value="PKS_Beta-ketoAc_synthase_dom"/>
</dbReference>
<evidence type="ECO:0000313" key="7">
    <source>
        <dbReference type="Proteomes" id="UP000094094"/>
    </source>
</evidence>
<feature type="domain" description="Ketosynthase family 3 (KS3)" evidence="5">
    <location>
        <begin position="4"/>
        <end position="395"/>
    </location>
</feature>
<dbReference type="InterPro" id="IPR018201">
    <property type="entry name" value="Ketoacyl_synth_AS"/>
</dbReference>
<evidence type="ECO:0000259" key="5">
    <source>
        <dbReference type="PROSITE" id="PS52004"/>
    </source>
</evidence>
<dbReference type="Pfam" id="PF00109">
    <property type="entry name" value="ketoacyl-synt"/>
    <property type="match status" value="1"/>
</dbReference>
<proteinExistence type="inferred from homology"/>
<dbReference type="GO" id="GO:0004315">
    <property type="term" value="F:3-oxoacyl-[acyl-carrier-protein] synthase activity"/>
    <property type="evidence" value="ECO:0007669"/>
    <property type="project" value="InterPro"/>
</dbReference>
<dbReference type="GO" id="GO:0006633">
    <property type="term" value="P:fatty acid biosynthetic process"/>
    <property type="evidence" value="ECO:0007669"/>
    <property type="project" value="InterPro"/>
</dbReference>
<keyword evidence="3" id="KW-0012">Acyltransferase</keyword>
<dbReference type="InterPro" id="IPR014030">
    <property type="entry name" value="Ketoacyl_synth_N"/>
</dbReference>
<organism evidence="6 7">
    <name type="scientific">Streptomyces lydicus</name>
    <dbReference type="NCBI Taxonomy" id="47763"/>
    <lineage>
        <taxon>Bacteria</taxon>
        <taxon>Bacillati</taxon>
        <taxon>Actinomycetota</taxon>
        <taxon>Actinomycetes</taxon>
        <taxon>Kitasatosporales</taxon>
        <taxon>Streptomycetaceae</taxon>
        <taxon>Streptomyces</taxon>
    </lineage>
</organism>
<keyword evidence="2 4" id="KW-0808">Transferase</keyword>
<dbReference type="Pfam" id="PF02801">
    <property type="entry name" value="Ketoacyl-synt_C"/>
    <property type="match status" value="1"/>
</dbReference>
<dbReference type="InterPro" id="IPR016039">
    <property type="entry name" value="Thiolase-like"/>
</dbReference>
<dbReference type="AlphaFoldDB" id="A0A1D7VP99"/>
<sequence>MRGDRRVVVTGLGSVTAAGAGRDALWADLLAPPSPGHRPVDGWDATPWMDRAAIRHTDRCAQFAVVAAELAVSDAGGAKALAASGRPEHAGVVLGTALAGVTTMERQSLVREARGDKRVSPFVVPMIMPNAAAAAVSQRFGWQGPCEMLTTACSSGTHAIAAAARLIAYGVCDTVLTGGTEAAAYGTVLAGFRNMRALSGTGRTRPFDSGRDGFTVAEGAAALVLEAADTARARGARVLAEVLGAASTADAYDVTMPLPDGSGAARCMDLALREAALAPSDVAQINAHGTGTLQGDLAESRAVARVFGAGGPPVTSAKGATGHVFGASGALEAVAVVLSMTHRLIPPVQGLTEPDPGLAPGLDLVRGKPRPWTPGPALSSSFGFGGHNGCLVLGPAEA</sequence>
<accession>A0A1D7VP99</accession>
<evidence type="ECO:0000256" key="2">
    <source>
        <dbReference type="ARBA" id="ARBA00022679"/>
    </source>
</evidence>
<dbReference type="SMART" id="SM00825">
    <property type="entry name" value="PKS_KS"/>
    <property type="match status" value="1"/>
</dbReference>
<dbReference type="PROSITE" id="PS52004">
    <property type="entry name" value="KS3_2"/>
    <property type="match status" value="1"/>
</dbReference>
<evidence type="ECO:0000256" key="1">
    <source>
        <dbReference type="ARBA" id="ARBA00008467"/>
    </source>
</evidence>
<evidence type="ECO:0000256" key="3">
    <source>
        <dbReference type="ARBA" id="ARBA00023315"/>
    </source>
</evidence>
<evidence type="ECO:0000313" key="6">
    <source>
        <dbReference type="EMBL" id="AOP48586.1"/>
    </source>
</evidence>
<evidence type="ECO:0000256" key="4">
    <source>
        <dbReference type="RuleBase" id="RU003694"/>
    </source>
</evidence>